<keyword evidence="7" id="KW-0963">Cytoplasm</keyword>
<keyword evidence="5 7" id="KW-0862">Zinc</keyword>
<evidence type="ECO:0000256" key="2">
    <source>
        <dbReference type="ARBA" id="ARBA00022723"/>
    </source>
</evidence>
<feature type="binding site" evidence="7">
    <location>
        <position position="266"/>
    </location>
    <ligand>
        <name>4-imidazolone-5-propanoate</name>
        <dbReference type="ChEBI" id="CHEBI:77893"/>
    </ligand>
</feature>
<dbReference type="OrthoDB" id="9807210at2"/>
<sequence>MEDSTYFIHARQLLTMPEEVASLRAYDPRASAAELEAREREIVGAIDDAGISVVDGEIKWFGPWAERPKQADSGNVSVIEVDLATPGWVDCHTHAVFAGERADEFVMRNAGKPYVEILEAGGGILNSVDHLRRTPTRDLADLLVKRVFESVRVGVTALEIKSGYGLTVSDELKSLKAIKMAADMELPCELIPCFLGAHAVPREFRDRPDAYVDLVCNEMIPQVAEQKLAAYCDVFCDRGAFTVAQARRVLEAGKAHGLIPRIHADELTDAGAAQLAADIGASSADHLEFTPDSAIAAMAEAGVVGVLMPAVNLFLGTTGHLAPARKLLNAGCEVAVASDFNPGSAMTQDLGMMLTLACTLYKMTPAEALRSVTIGGAKALRRDDIGRIRVGHRANLTLLAAPSMSYVPYHFGTNHVAGVIQDGQFAYWTDKIEI</sequence>
<keyword evidence="4 7" id="KW-0369">Histidine metabolism</keyword>
<feature type="binding site" evidence="7">
    <location>
        <position position="92"/>
    </location>
    <ligand>
        <name>Zn(2+)</name>
        <dbReference type="ChEBI" id="CHEBI:29105"/>
    </ligand>
</feature>
<name>A0A2Z4FPW5_9DELT</name>
<comment type="cofactor">
    <cofactor evidence="7">
        <name>Zn(2+)</name>
        <dbReference type="ChEBI" id="CHEBI:29105"/>
    </cofactor>
    <cofactor evidence="7">
        <name>Fe(3+)</name>
        <dbReference type="ChEBI" id="CHEBI:29034"/>
    </cofactor>
    <text evidence="7">Binds 1 zinc or iron ion per subunit.</text>
</comment>
<feature type="binding site" evidence="7">
    <location>
        <position position="164"/>
    </location>
    <ligand>
        <name>4-imidazolone-5-propanoate</name>
        <dbReference type="ChEBI" id="CHEBI:77893"/>
    </ligand>
</feature>
<dbReference type="EMBL" id="CP030032">
    <property type="protein sequence ID" value="AWV90805.1"/>
    <property type="molecule type" value="Genomic_DNA"/>
</dbReference>
<dbReference type="GO" id="GO:0019556">
    <property type="term" value="P:L-histidine catabolic process to glutamate and formamide"/>
    <property type="evidence" value="ECO:0007669"/>
    <property type="project" value="UniProtKB-UniRule"/>
</dbReference>
<feature type="binding site" evidence="7">
    <location>
        <position position="101"/>
    </location>
    <ligand>
        <name>4-imidazolone-5-propanoate</name>
        <dbReference type="ChEBI" id="CHEBI:77893"/>
    </ligand>
</feature>
<dbReference type="HAMAP" id="MF_00372">
    <property type="entry name" value="HutI"/>
    <property type="match status" value="1"/>
</dbReference>
<dbReference type="Gene3D" id="3.20.20.140">
    <property type="entry name" value="Metal-dependent hydrolases"/>
    <property type="match status" value="1"/>
</dbReference>
<keyword evidence="3 7" id="KW-0378">Hydrolase</keyword>
<comment type="catalytic activity">
    <reaction evidence="7">
        <text>4-imidazolone-5-propanoate + H2O = N-formimidoyl-L-glutamate</text>
        <dbReference type="Rhea" id="RHEA:23660"/>
        <dbReference type="ChEBI" id="CHEBI:15377"/>
        <dbReference type="ChEBI" id="CHEBI:58928"/>
        <dbReference type="ChEBI" id="CHEBI:77893"/>
        <dbReference type="EC" id="3.5.2.7"/>
    </reaction>
</comment>
<feature type="binding site" evidence="7">
    <location>
        <position position="164"/>
    </location>
    <ligand>
        <name>N-formimidoyl-L-glutamate</name>
        <dbReference type="ChEBI" id="CHEBI:58928"/>
    </ligand>
</feature>
<feature type="binding site" evidence="7">
    <location>
        <position position="198"/>
    </location>
    <ligand>
        <name>4-imidazolone-5-propanoate</name>
        <dbReference type="ChEBI" id="CHEBI:77893"/>
    </ligand>
</feature>
<evidence type="ECO:0000256" key="3">
    <source>
        <dbReference type="ARBA" id="ARBA00022801"/>
    </source>
</evidence>
<dbReference type="SUPFAM" id="SSF51556">
    <property type="entry name" value="Metallo-dependent hydrolases"/>
    <property type="match status" value="1"/>
</dbReference>
<reference evidence="8 9" key="1">
    <citation type="submission" date="2018-06" db="EMBL/GenBank/DDBJ databases">
        <title>Lujinxingia sediminis gen. nov. sp. nov., a new facultative anaerobic member of the class Deltaproteobacteria, and proposal of Lujinxingaceae fam. nov.</title>
        <authorList>
            <person name="Guo L.-Y."/>
            <person name="Li C.-M."/>
            <person name="Wang S."/>
            <person name="Du Z.-J."/>
        </authorList>
    </citation>
    <scope>NUCLEOTIDE SEQUENCE [LARGE SCALE GENOMIC DNA]</scope>
    <source>
        <strain evidence="8 9">FA350</strain>
    </source>
</reference>
<feature type="binding site" evidence="7">
    <location>
        <position position="263"/>
    </location>
    <ligand>
        <name>Zn(2+)</name>
        <dbReference type="ChEBI" id="CHEBI:29105"/>
    </ligand>
</feature>
<evidence type="ECO:0000256" key="6">
    <source>
        <dbReference type="ARBA" id="ARBA00023004"/>
    </source>
</evidence>
<dbReference type="InterPro" id="IPR005920">
    <property type="entry name" value="HutI"/>
</dbReference>
<evidence type="ECO:0000256" key="4">
    <source>
        <dbReference type="ARBA" id="ARBA00022808"/>
    </source>
</evidence>
<proteinExistence type="inferred from homology"/>
<accession>A0A2Z4FPW5</accession>
<dbReference type="UniPathway" id="UPA00379">
    <property type="reaction ID" value="UER00551"/>
</dbReference>
<evidence type="ECO:0000313" key="9">
    <source>
        <dbReference type="Proteomes" id="UP000249799"/>
    </source>
</evidence>
<feature type="binding site" evidence="7">
    <location>
        <position position="94"/>
    </location>
    <ligand>
        <name>Zn(2+)</name>
        <dbReference type="ChEBI" id="CHEBI:29105"/>
    </ligand>
</feature>
<evidence type="ECO:0000256" key="7">
    <source>
        <dbReference type="HAMAP-Rule" id="MF_00372"/>
    </source>
</evidence>
<feature type="binding site" evidence="7">
    <location>
        <position position="339"/>
    </location>
    <ligand>
        <name>Zn(2+)</name>
        <dbReference type="ChEBI" id="CHEBI:29105"/>
    </ligand>
</feature>
<comment type="function">
    <text evidence="7">Catalyzes the hydrolytic cleavage of the carbon-nitrogen bond in imidazolone-5-propanoate to yield N-formimidoyl-L-glutamate. It is the third step in the universal histidine degradation pathway.</text>
</comment>
<comment type="pathway">
    <text evidence="7">Amino-acid degradation; L-histidine degradation into L-glutamate; N-formimidoyl-L-glutamate from L-histidine: step 3/3.</text>
</comment>
<dbReference type="InterPro" id="IPR032466">
    <property type="entry name" value="Metal_Hydrolase"/>
</dbReference>
<dbReference type="FunFam" id="3.20.20.140:FF:000007">
    <property type="entry name" value="Imidazolonepropionase"/>
    <property type="match status" value="1"/>
</dbReference>
<dbReference type="GO" id="GO:0008270">
    <property type="term" value="F:zinc ion binding"/>
    <property type="evidence" value="ECO:0007669"/>
    <property type="project" value="UniProtKB-UniRule"/>
</dbReference>
<feature type="binding site" evidence="7">
    <location>
        <position position="343"/>
    </location>
    <ligand>
        <name>N-formimidoyl-L-glutamate</name>
        <dbReference type="ChEBI" id="CHEBI:58928"/>
    </ligand>
</feature>
<dbReference type="GO" id="GO:0005506">
    <property type="term" value="F:iron ion binding"/>
    <property type="evidence" value="ECO:0007669"/>
    <property type="project" value="UniProtKB-UniRule"/>
</dbReference>
<dbReference type="EC" id="3.5.2.7" evidence="1 7"/>
<feature type="binding site" evidence="7">
    <location>
        <position position="339"/>
    </location>
    <ligand>
        <name>Fe(3+)</name>
        <dbReference type="ChEBI" id="CHEBI:29034"/>
    </ligand>
</feature>
<dbReference type="GO" id="GO:0005737">
    <property type="term" value="C:cytoplasm"/>
    <property type="evidence" value="ECO:0007669"/>
    <property type="project" value="UniProtKB-SubCell"/>
</dbReference>
<feature type="binding site" evidence="7">
    <location>
        <position position="263"/>
    </location>
    <ligand>
        <name>Fe(3+)</name>
        <dbReference type="ChEBI" id="CHEBI:29034"/>
    </ligand>
</feature>
<evidence type="ECO:0000256" key="1">
    <source>
        <dbReference type="ARBA" id="ARBA00012864"/>
    </source>
</evidence>
<dbReference type="Pfam" id="PF01979">
    <property type="entry name" value="Amidohydro_1"/>
    <property type="match status" value="1"/>
</dbReference>
<dbReference type="Proteomes" id="UP000249799">
    <property type="component" value="Chromosome"/>
</dbReference>
<dbReference type="AlphaFoldDB" id="A0A2Z4FPW5"/>
<evidence type="ECO:0000256" key="5">
    <source>
        <dbReference type="ARBA" id="ARBA00022833"/>
    </source>
</evidence>
<comment type="similarity">
    <text evidence="7">Belongs to the metallo-dependent hydrolases superfamily. HutI family.</text>
</comment>
<feature type="binding site" evidence="7">
    <location>
        <position position="92"/>
    </location>
    <ligand>
        <name>Fe(3+)</name>
        <dbReference type="ChEBI" id="CHEBI:29034"/>
    </ligand>
</feature>
<dbReference type="GO" id="GO:0050480">
    <property type="term" value="F:imidazolonepropionase activity"/>
    <property type="evidence" value="ECO:0007669"/>
    <property type="project" value="UniProtKB-UniRule"/>
</dbReference>
<organism evidence="8 9">
    <name type="scientific">Bradymonas sediminis</name>
    <dbReference type="NCBI Taxonomy" id="1548548"/>
    <lineage>
        <taxon>Bacteria</taxon>
        <taxon>Deltaproteobacteria</taxon>
        <taxon>Bradymonadales</taxon>
        <taxon>Bradymonadaceae</taxon>
        <taxon>Bradymonas</taxon>
    </lineage>
</organism>
<gene>
    <name evidence="7" type="primary">hutI</name>
    <name evidence="8" type="ORF">DN745_16360</name>
</gene>
<dbReference type="PANTHER" id="PTHR42752">
    <property type="entry name" value="IMIDAZOLONEPROPIONASE"/>
    <property type="match status" value="1"/>
</dbReference>
<dbReference type="InterPro" id="IPR011059">
    <property type="entry name" value="Metal-dep_hydrolase_composite"/>
</dbReference>
<dbReference type="SUPFAM" id="SSF51338">
    <property type="entry name" value="Composite domain of metallo-dependent hydrolases"/>
    <property type="match status" value="2"/>
</dbReference>
<feature type="binding site" evidence="7">
    <location>
        <position position="94"/>
    </location>
    <ligand>
        <name>Fe(3+)</name>
        <dbReference type="ChEBI" id="CHEBI:29034"/>
    </ligand>
</feature>
<comment type="subcellular location">
    <subcellularLocation>
        <location evidence="7">Cytoplasm</location>
    </subcellularLocation>
</comment>
<dbReference type="Gene3D" id="2.30.40.10">
    <property type="entry name" value="Urease, subunit C, domain 1"/>
    <property type="match status" value="1"/>
</dbReference>
<dbReference type="GO" id="GO:0019557">
    <property type="term" value="P:L-histidine catabolic process to glutamate and formate"/>
    <property type="evidence" value="ECO:0007669"/>
    <property type="project" value="UniProtKB-UniPathway"/>
</dbReference>
<keyword evidence="9" id="KW-1185">Reference proteome</keyword>
<dbReference type="PANTHER" id="PTHR42752:SF1">
    <property type="entry name" value="IMIDAZOLONEPROPIONASE-RELATED"/>
    <property type="match status" value="1"/>
</dbReference>
<evidence type="ECO:0000313" key="8">
    <source>
        <dbReference type="EMBL" id="AWV90805.1"/>
    </source>
</evidence>
<dbReference type="RefSeq" id="WP_111336469.1">
    <property type="nucleotide sequence ID" value="NZ_CP030032.1"/>
</dbReference>
<dbReference type="NCBIfam" id="TIGR01224">
    <property type="entry name" value="hutI"/>
    <property type="match status" value="1"/>
</dbReference>
<protein>
    <recommendedName>
        <fullName evidence="1 7">Imidazolonepropionase</fullName>
        <ecNumber evidence="1 7">3.5.2.7</ecNumber>
    </recommendedName>
    <alternativeName>
        <fullName evidence="7">Imidazolone-5-propionate hydrolase</fullName>
    </alternativeName>
</protein>
<feature type="binding site" evidence="7">
    <location>
        <position position="341"/>
    </location>
    <ligand>
        <name>N-formimidoyl-L-glutamate</name>
        <dbReference type="ChEBI" id="CHEBI:58928"/>
    </ligand>
</feature>
<dbReference type="InterPro" id="IPR006680">
    <property type="entry name" value="Amidohydro-rel"/>
</dbReference>
<keyword evidence="2 7" id="KW-0479">Metal-binding</keyword>
<dbReference type="KEGG" id="bsed:DN745_16360"/>
<feature type="binding site" evidence="7">
    <location>
        <position position="344"/>
    </location>
    <ligand>
        <name>4-imidazolone-5-propanoate</name>
        <dbReference type="ChEBI" id="CHEBI:77893"/>
    </ligand>
</feature>
<keyword evidence="6 7" id="KW-0408">Iron</keyword>